<evidence type="ECO:0008006" key="3">
    <source>
        <dbReference type="Google" id="ProtNLM"/>
    </source>
</evidence>
<dbReference type="EMBL" id="BAUV01000077">
    <property type="protein sequence ID" value="GAE37460.1"/>
    <property type="molecule type" value="Genomic_DNA"/>
</dbReference>
<dbReference type="RefSeq" id="WP_035668275.1">
    <property type="nucleotide sequence ID" value="NZ_BAUV01000077.1"/>
</dbReference>
<evidence type="ECO:0000313" key="2">
    <source>
        <dbReference type="Proteomes" id="UP000018896"/>
    </source>
</evidence>
<dbReference type="AlphaFoldDB" id="W4QZA8"/>
<protein>
    <recommendedName>
        <fullName evidence="3">DUF4871 domain-containing protein</fullName>
    </recommendedName>
</protein>
<dbReference type="PROSITE" id="PS51257">
    <property type="entry name" value="PROKAR_LIPOPROTEIN"/>
    <property type="match status" value="1"/>
</dbReference>
<evidence type="ECO:0000313" key="1">
    <source>
        <dbReference type="EMBL" id="GAE37460.1"/>
    </source>
</evidence>
<comment type="caution">
    <text evidence="1">The sequence shown here is derived from an EMBL/GenBank/DDBJ whole genome shotgun (WGS) entry which is preliminary data.</text>
</comment>
<sequence>MKRPHLFVLSLIVIYGSILFGCSNETETKWEESALFESGGYQMIGEKGRIGFIYDDNEVTRFYPNKEQKYMWHLWGDPKELKGEFKVIATHEDNVESITLLDRHTLGGSNNGADQHAPSVMSLPESGMWKLDAYVDDRLHGSVFVKVHEKE</sequence>
<gene>
    <name evidence="1" type="ORF">JCM9157_4761</name>
</gene>
<dbReference type="eggNOG" id="ENOG5032USW">
    <property type="taxonomic scope" value="Bacteria"/>
</dbReference>
<dbReference type="Gene3D" id="2.60.40.3830">
    <property type="match status" value="1"/>
</dbReference>
<accession>W4QZA8</accession>
<keyword evidence="2" id="KW-1185">Reference proteome</keyword>
<dbReference type="Proteomes" id="UP000018896">
    <property type="component" value="Unassembled WGS sequence"/>
</dbReference>
<dbReference type="STRING" id="1236973.JCM9157_4761"/>
<dbReference type="OrthoDB" id="2381403at2"/>
<reference evidence="1 2" key="1">
    <citation type="journal article" date="2014" name="Genome Announc.">
        <title>Draft Genome Sequences of Three Alkaliphilic Bacillus Strains, Bacillus wakoensis JCM 9140T, Bacillus akibai JCM 9157T, and Bacillus hemicellulosilyticus JCM 9152T.</title>
        <authorList>
            <person name="Yuki M."/>
            <person name="Oshima K."/>
            <person name="Suda W."/>
            <person name="Oshida Y."/>
            <person name="Kitamura K."/>
            <person name="Iida T."/>
            <person name="Hattori M."/>
            <person name="Ohkuma M."/>
        </authorList>
    </citation>
    <scope>NUCLEOTIDE SEQUENCE [LARGE SCALE GENOMIC DNA]</scope>
    <source>
        <strain evidence="1 2">JCM 9157</strain>
    </source>
</reference>
<name>W4QZA8_HALA3</name>
<proteinExistence type="predicted"/>
<organism evidence="1 2">
    <name type="scientific">Halalkalibacter akibai (strain ATCC 43226 / DSM 21942 / CIP 109018 / JCM 9157 / 1139)</name>
    <name type="common">Bacillus akibai</name>
    <dbReference type="NCBI Taxonomy" id="1236973"/>
    <lineage>
        <taxon>Bacteria</taxon>
        <taxon>Bacillati</taxon>
        <taxon>Bacillota</taxon>
        <taxon>Bacilli</taxon>
        <taxon>Bacillales</taxon>
        <taxon>Bacillaceae</taxon>
        <taxon>Halalkalibacter</taxon>
    </lineage>
</organism>